<dbReference type="CDD" id="cd04237">
    <property type="entry name" value="AAK_NAGS-ABP"/>
    <property type="match status" value="1"/>
</dbReference>
<feature type="region of interest" description="Disordered" evidence="11">
    <location>
        <begin position="239"/>
        <end position="264"/>
    </location>
</feature>
<evidence type="ECO:0000256" key="8">
    <source>
        <dbReference type="ARBA" id="ARBA00023315"/>
    </source>
</evidence>
<dbReference type="GO" id="GO:0005737">
    <property type="term" value="C:cytoplasm"/>
    <property type="evidence" value="ECO:0007669"/>
    <property type="project" value="UniProtKB-SubCell"/>
</dbReference>
<dbReference type="Pfam" id="PF13508">
    <property type="entry name" value="Acetyltransf_7"/>
    <property type="match status" value="1"/>
</dbReference>
<feature type="compositionally biased region" description="Polar residues" evidence="11">
    <location>
        <begin position="240"/>
        <end position="264"/>
    </location>
</feature>
<feature type="domain" description="N-acetyltransferase" evidence="12">
    <location>
        <begin position="315"/>
        <end position="454"/>
    </location>
</feature>
<dbReference type="PROSITE" id="PS51186">
    <property type="entry name" value="GNAT"/>
    <property type="match status" value="1"/>
</dbReference>
<dbReference type="HAMAP" id="MF_01105">
    <property type="entry name" value="N_acetyl_glu_synth"/>
    <property type="match status" value="1"/>
</dbReference>
<dbReference type="AlphaFoldDB" id="A0A1B9QV37"/>
<dbReference type="InterPro" id="IPR001048">
    <property type="entry name" value="Asp/Glu/Uridylate_kinase"/>
</dbReference>
<accession>A0A1B9QV37</accession>
<gene>
    <name evidence="10" type="primary">argA</name>
    <name evidence="13" type="ORF">A6E14_03285</name>
</gene>
<comment type="catalytic activity">
    <reaction evidence="9 10">
        <text>L-glutamate + acetyl-CoA = N-acetyl-L-glutamate + CoA + H(+)</text>
        <dbReference type="Rhea" id="RHEA:24292"/>
        <dbReference type="ChEBI" id="CHEBI:15378"/>
        <dbReference type="ChEBI" id="CHEBI:29985"/>
        <dbReference type="ChEBI" id="CHEBI:44337"/>
        <dbReference type="ChEBI" id="CHEBI:57287"/>
        <dbReference type="ChEBI" id="CHEBI:57288"/>
        <dbReference type="EC" id="2.3.1.1"/>
    </reaction>
</comment>
<evidence type="ECO:0000256" key="5">
    <source>
        <dbReference type="ARBA" id="ARBA00022571"/>
    </source>
</evidence>
<dbReference type="PIRSF" id="PIRSF000423">
    <property type="entry name" value="ArgA"/>
    <property type="match status" value="1"/>
</dbReference>
<evidence type="ECO:0000256" key="3">
    <source>
        <dbReference type="ARBA" id="ARBA00009145"/>
    </source>
</evidence>
<dbReference type="SUPFAM" id="SSF53633">
    <property type="entry name" value="Carbamate kinase-like"/>
    <property type="match status" value="1"/>
</dbReference>
<keyword evidence="5 10" id="KW-0055">Arginine biosynthesis</keyword>
<dbReference type="Proteomes" id="UP000093173">
    <property type="component" value="Unassembled WGS sequence"/>
</dbReference>
<evidence type="ECO:0000256" key="9">
    <source>
        <dbReference type="ARBA" id="ARBA00048372"/>
    </source>
</evidence>
<evidence type="ECO:0000256" key="1">
    <source>
        <dbReference type="ARBA" id="ARBA00004496"/>
    </source>
</evidence>
<dbReference type="InterPro" id="IPR033719">
    <property type="entry name" value="NAGS_kin"/>
</dbReference>
<dbReference type="PANTHER" id="PTHR30602">
    <property type="entry name" value="AMINO-ACID ACETYLTRANSFERASE"/>
    <property type="match status" value="1"/>
</dbReference>
<keyword evidence="4 10" id="KW-0963">Cytoplasm</keyword>
<name>A0A1B9QV37_9VIBR</name>
<dbReference type="InterPro" id="IPR036393">
    <property type="entry name" value="AceGlu_kinase-like_sf"/>
</dbReference>
<reference evidence="14" key="1">
    <citation type="submission" date="2016-06" db="EMBL/GenBank/DDBJ databases">
        <authorList>
            <person name="Hehemann J.-H."/>
            <person name="Arevalo P."/>
            <person name="Datta M.S."/>
            <person name="Polz M.F."/>
        </authorList>
    </citation>
    <scope>NUCLEOTIDE SEQUENCE [LARGE SCALE GENOMIC DNA]</scope>
    <source>
        <strain evidence="14">9CSC122</strain>
    </source>
</reference>
<organism evidence="13 14">
    <name type="scientific">Vibrio genomosp. F10</name>
    <dbReference type="NCBI Taxonomy" id="723171"/>
    <lineage>
        <taxon>Bacteria</taxon>
        <taxon>Pseudomonadati</taxon>
        <taxon>Pseudomonadota</taxon>
        <taxon>Gammaproteobacteria</taxon>
        <taxon>Vibrionales</taxon>
        <taxon>Vibrionaceae</taxon>
        <taxon>Vibrio</taxon>
    </lineage>
</organism>
<evidence type="ECO:0000313" key="14">
    <source>
        <dbReference type="Proteomes" id="UP000093173"/>
    </source>
</evidence>
<evidence type="ECO:0000256" key="7">
    <source>
        <dbReference type="ARBA" id="ARBA00022679"/>
    </source>
</evidence>
<dbReference type="GO" id="GO:0004358">
    <property type="term" value="F:L-glutamate N-acetyltransferase activity, acting on acetyl-L-ornithine as donor"/>
    <property type="evidence" value="ECO:0007669"/>
    <property type="project" value="UniProtKB-ARBA"/>
</dbReference>
<dbReference type="SUPFAM" id="SSF55729">
    <property type="entry name" value="Acyl-CoA N-acyltransferases (Nat)"/>
    <property type="match status" value="1"/>
</dbReference>
<dbReference type="FunFam" id="3.40.1160.10:FF:000005">
    <property type="entry name" value="Amino-acid acetyltransferase"/>
    <property type="match status" value="1"/>
</dbReference>
<dbReference type="InterPro" id="IPR000182">
    <property type="entry name" value="GNAT_dom"/>
</dbReference>
<protein>
    <recommendedName>
        <fullName evidence="10">Amino-acid acetyltransferase</fullName>
        <ecNumber evidence="10">2.3.1.1</ecNumber>
    </recommendedName>
    <alternativeName>
        <fullName evidence="10">N-acetylglutamate synthase</fullName>
        <shortName evidence="10">AGS</shortName>
        <shortName evidence="10">NAGS</shortName>
    </alternativeName>
</protein>
<sequence length="461" mass="50755">MKIRSTALVKGFRQSAPYVNAHRGKTMVIMLGGEAVADKNFTNIISDLSLLHSLGVRIVLVHGARPQINQILTSNNIETPYHKGIRVTDEKALSFVMQAAGQLQLAITARLSMSLNNTPMAGTQLNVVSGNFIVSQPLGIDDGVDYCHSGRIRRIDSEGINRALAQNSIVLLGPIASSVTGDSFNLLSEEVATQVAIKLGADKLIGFCSEQGVIDENGNAIAELFPQDVDKLLRAHEQINDSQNDNDTVENNTTPTDLTQDDSSGTSRFLRAATVACRAGVPRSHLISYKDDGALIQELFSLDGIGTQVVMASAEQVRTAQIDDIGGILDLIRPHEEKGVLVRRSREQLEQEIHQFTIIEKDGLIIGCAALYPYKDEHMAEMACVAIHPEYRDGNRGLLLLDHMRLQSKSQGIHRIFVLTTHSLHWFREQGFYEVGVDSLPVAKQNLYNYQRRSKILALRV</sequence>
<dbReference type="EC" id="2.3.1.1" evidence="10"/>
<dbReference type="InterPro" id="IPR010167">
    <property type="entry name" value="NH2A_AcTrfase"/>
</dbReference>
<comment type="similarity">
    <text evidence="3 10">Belongs to the acetyltransferase family. ArgA subfamily.</text>
</comment>
<dbReference type="GO" id="GO:0004042">
    <property type="term" value="F:L-glutamate N-acetyltransferase activity"/>
    <property type="evidence" value="ECO:0007669"/>
    <property type="project" value="UniProtKB-UniRule"/>
</dbReference>
<dbReference type="NCBIfam" id="NF003641">
    <property type="entry name" value="PRK05279.1"/>
    <property type="match status" value="1"/>
</dbReference>
<evidence type="ECO:0000256" key="10">
    <source>
        <dbReference type="HAMAP-Rule" id="MF_01105"/>
    </source>
</evidence>
<dbReference type="EMBL" id="MAJZ01000905">
    <property type="protein sequence ID" value="OCH72525.1"/>
    <property type="molecule type" value="Genomic_DNA"/>
</dbReference>
<dbReference type="UniPathway" id="UPA00068">
    <property type="reaction ID" value="UER00106"/>
</dbReference>
<comment type="pathway">
    <text evidence="2 10">Amino-acid biosynthesis; L-arginine biosynthesis; N(2)-acetyl-L-ornithine from L-glutamate: step 1/4.</text>
</comment>
<comment type="subcellular location">
    <subcellularLocation>
        <location evidence="1 10">Cytoplasm</location>
    </subcellularLocation>
</comment>
<evidence type="ECO:0000256" key="6">
    <source>
        <dbReference type="ARBA" id="ARBA00022605"/>
    </source>
</evidence>
<proteinExistence type="inferred from homology"/>
<keyword evidence="6 10" id="KW-0028">Amino-acid biosynthesis</keyword>
<keyword evidence="14" id="KW-1185">Reference proteome</keyword>
<dbReference type="NCBIfam" id="TIGR01890">
    <property type="entry name" value="N-Ac-Glu-synth"/>
    <property type="match status" value="1"/>
</dbReference>
<dbReference type="Gene3D" id="3.40.630.30">
    <property type="match status" value="1"/>
</dbReference>
<dbReference type="Pfam" id="PF00696">
    <property type="entry name" value="AA_kinase"/>
    <property type="match status" value="1"/>
</dbReference>
<keyword evidence="8 10" id="KW-0012">Acyltransferase</keyword>
<evidence type="ECO:0000256" key="2">
    <source>
        <dbReference type="ARBA" id="ARBA00004925"/>
    </source>
</evidence>
<dbReference type="Gene3D" id="3.40.1160.10">
    <property type="entry name" value="Acetylglutamate kinase-like"/>
    <property type="match status" value="1"/>
</dbReference>
<dbReference type="PANTHER" id="PTHR30602:SF12">
    <property type="entry name" value="AMINO-ACID ACETYLTRANSFERASE NAGS1, CHLOROPLASTIC-RELATED"/>
    <property type="match status" value="1"/>
</dbReference>
<evidence type="ECO:0000256" key="4">
    <source>
        <dbReference type="ARBA" id="ARBA00022490"/>
    </source>
</evidence>
<dbReference type="CDD" id="cd04301">
    <property type="entry name" value="NAT_SF"/>
    <property type="match status" value="1"/>
</dbReference>
<dbReference type="GO" id="GO:0006526">
    <property type="term" value="P:L-arginine biosynthetic process"/>
    <property type="evidence" value="ECO:0007669"/>
    <property type="project" value="UniProtKB-UniRule"/>
</dbReference>
<keyword evidence="7 10" id="KW-0808">Transferase</keyword>
<comment type="caution">
    <text evidence="13">The sequence shown here is derived from an EMBL/GenBank/DDBJ whole genome shotgun (WGS) entry which is preliminary data.</text>
</comment>
<evidence type="ECO:0000259" key="12">
    <source>
        <dbReference type="PROSITE" id="PS51186"/>
    </source>
</evidence>
<evidence type="ECO:0000313" key="13">
    <source>
        <dbReference type="EMBL" id="OCH72525.1"/>
    </source>
</evidence>
<dbReference type="InterPro" id="IPR016181">
    <property type="entry name" value="Acyl_CoA_acyltransferase"/>
</dbReference>
<evidence type="ECO:0000256" key="11">
    <source>
        <dbReference type="SAM" id="MobiDB-lite"/>
    </source>
</evidence>